<dbReference type="Proteomes" id="UP001292094">
    <property type="component" value="Unassembled WGS sequence"/>
</dbReference>
<comment type="caution">
    <text evidence="2">The sequence shown here is derived from an EMBL/GenBank/DDBJ whole genome shotgun (WGS) entry which is preliminary data.</text>
</comment>
<feature type="region of interest" description="Disordered" evidence="1">
    <location>
        <begin position="67"/>
        <end position="86"/>
    </location>
</feature>
<evidence type="ECO:0000313" key="3">
    <source>
        <dbReference type="Proteomes" id="UP001292094"/>
    </source>
</evidence>
<organism evidence="2 3">
    <name type="scientific">Petrolisthes manimaculis</name>
    <dbReference type="NCBI Taxonomy" id="1843537"/>
    <lineage>
        <taxon>Eukaryota</taxon>
        <taxon>Metazoa</taxon>
        <taxon>Ecdysozoa</taxon>
        <taxon>Arthropoda</taxon>
        <taxon>Crustacea</taxon>
        <taxon>Multicrustacea</taxon>
        <taxon>Malacostraca</taxon>
        <taxon>Eumalacostraca</taxon>
        <taxon>Eucarida</taxon>
        <taxon>Decapoda</taxon>
        <taxon>Pleocyemata</taxon>
        <taxon>Anomura</taxon>
        <taxon>Galatheoidea</taxon>
        <taxon>Porcellanidae</taxon>
        <taxon>Petrolisthes</taxon>
    </lineage>
</organism>
<reference evidence="2" key="1">
    <citation type="submission" date="2023-11" db="EMBL/GenBank/DDBJ databases">
        <title>Genome assemblies of two species of porcelain crab, Petrolisthes cinctipes and Petrolisthes manimaculis (Anomura: Porcellanidae).</title>
        <authorList>
            <person name="Angst P."/>
        </authorList>
    </citation>
    <scope>NUCLEOTIDE SEQUENCE</scope>
    <source>
        <strain evidence="2">PB745_02</strain>
        <tissue evidence="2">Gill</tissue>
    </source>
</reference>
<accession>A0AAE1NK63</accession>
<dbReference type="AlphaFoldDB" id="A0AAE1NK63"/>
<evidence type="ECO:0000256" key="1">
    <source>
        <dbReference type="SAM" id="MobiDB-lite"/>
    </source>
</evidence>
<dbReference type="EMBL" id="JAWZYT010005329">
    <property type="protein sequence ID" value="KAK4290921.1"/>
    <property type="molecule type" value="Genomic_DNA"/>
</dbReference>
<gene>
    <name evidence="2" type="ORF">Pmani_036219</name>
</gene>
<protein>
    <submittedName>
        <fullName evidence="2">Uncharacterized protein</fullName>
    </submittedName>
</protein>
<evidence type="ECO:0000313" key="2">
    <source>
        <dbReference type="EMBL" id="KAK4290921.1"/>
    </source>
</evidence>
<keyword evidence="3" id="KW-1185">Reference proteome</keyword>
<name>A0AAE1NK63_9EUCA</name>
<sequence>MSPQRGTAAGHENFRRCVPFCHDAGQDSPDVCLDVDESHEGGCIRVKGRWKPPFVIRSWSSCRTGPPLPPLSPGVSSASRRTTAGVGRRQREEWHFFLAPEIFGRAKGLHEFRHHNLSAKAQLSLPPPAILLRRDEGPLQHSWRRPT</sequence>
<proteinExistence type="predicted"/>